<keyword evidence="1" id="KW-0175">Coiled coil</keyword>
<organism evidence="2 3">
    <name type="scientific">Lagenidium giganteum</name>
    <dbReference type="NCBI Taxonomy" id="4803"/>
    <lineage>
        <taxon>Eukaryota</taxon>
        <taxon>Sar</taxon>
        <taxon>Stramenopiles</taxon>
        <taxon>Oomycota</taxon>
        <taxon>Peronosporomycetes</taxon>
        <taxon>Pythiales</taxon>
        <taxon>Pythiaceae</taxon>
    </lineage>
</organism>
<name>A0AAV2ZLL7_9STRA</name>
<reference evidence="2" key="1">
    <citation type="submission" date="2022-11" db="EMBL/GenBank/DDBJ databases">
        <authorList>
            <person name="Morgan W.R."/>
            <person name="Tartar A."/>
        </authorList>
    </citation>
    <scope>NUCLEOTIDE SEQUENCE</scope>
    <source>
        <strain evidence="2">ARSEF 373</strain>
    </source>
</reference>
<evidence type="ECO:0000313" key="3">
    <source>
        <dbReference type="Proteomes" id="UP001146120"/>
    </source>
</evidence>
<comment type="caution">
    <text evidence="2">The sequence shown here is derived from an EMBL/GenBank/DDBJ whole genome shotgun (WGS) entry which is preliminary data.</text>
</comment>
<dbReference type="AlphaFoldDB" id="A0AAV2ZLL7"/>
<evidence type="ECO:0008006" key="4">
    <source>
        <dbReference type="Google" id="ProtNLM"/>
    </source>
</evidence>
<dbReference type="Proteomes" id="UP001146120">
    <property type="component" value="Unassembled WGS sequence"/>
</dbReference>
<dbReference type="PANTHER" id="PTHR40866">
    <property type="entry name" value="BED-TYPE DOMAIN-CONTAINING PROTEIN"/>
    <property type="match status" value="1"/>
</dbReference>
<protein>
    <recommendedName>
        <fullName evidence="4">HAT C-terminal dimerisation domain-containing protein</fullName>
    </recommendedName>
</protein>
<proteinExistence type="predicted"/>
<dbReference type="PANTHER" id="PTHR40866:SF1">
    <property type="entry name" value="BED-TYPE DOMAIN-CONTAINING PROTEIN"/>
    <property type="match status" value="1"/>
</dbReference>
<dbReference type="EMBL" id="DAKRPA010000007">
    <property type="protein sequence ID" value="DBA04520.1"/>
    <property type="molecule type" value="Genomic_DNA"/>
</dbReference>
<keyword evidence="3" id="KW-1185">Reference proteome</keyword>
<accession>A0AAV2ZLL7</accession>
<feature type="coiled-coil region" evidence="1">
    <location>
        <begin position="32"/>
        <end position="62"/>
    </location>
</feature>
<sequence length="171" mass="19425">MMTRFLEIVDTIDKTDARLVDVIPTAREQIHLRSLQNDLNGLDSVNKLLQNNETNLREVRAEFDGVIPDYPVIAKCLSADAEVVKFPDLENAIVKALQGHETDKLSYAEQELRSASQPNTSTYGDLSRIPPTSNVVERLFSKVGRIFSRDRRGIDACTMETLLFLRYNREL</sequence>
<gene>
    <name evidence="2" type="ORF">N0F65_011068</name>
</gene>
<reference evidence="2" key="2">
    <citation type="journal article" date="2023" name="Microbiol Resour">
        <title>Decontamination and Annotation of the Draft Genome Sequence of the Oomycete Lagenidium giganteum ARSEF 373.</title>
        <authorList>
            <person name="Morgan W.R."/>
            <person name="Tartar A."/>
        </authorList>
    </citation>
    <scope>NUCLEOTIDE SEQUENCE</scope>
    <source>
        <strain evidence="2">ARSEF 373</strain>
    </source>
</reference>
<evidence type="ECO:0000256" key="1">
    <source>
        <dbReference type="SAM" id="Coils"/>
    </source>
</evidence>
<evidence type="ECO:0000313" key="2">
    <source>
        <dbReference type="EMBL" id="DBA04520.1"/>
    </source>
</evidence>